<dbReference type="PANTHER" id="PTHR16071">
    <property type="entry name" value="CHROMOSOME 1 OPEN READING FRAME 112"/>
    <property type="match status" value="1"/>
</dbReference>
<dbReference type="Proteomes" id="UP001314205">
    <property type="component" value="Unassembled WGS sequence"/>
</dbReference>
<protein>
    <submittedName>
        <fullName evidence="1">Uncharacterized protein</fullName>
    </submittedName>
</protein>
<organism evidence="1 2">
    <name type="scientific">Parnassius mnemosyne</name>
    <name type="common">clouded apollo</name>
    <dbReference type="NCBI Taxonomy" id="213953"/>
    <lineage>
        <taxon>Eukaryota</taxon>
        <taxon>Metazoa</taxon>
        <taxon>Ecdysozoa</taxon>
        <taxon>Arthropoda</taxon>
        <taxon>Hexapoda</taxon>
        <taxon>Insecta</taxon>
        <taxon>Pterygota</taxon>
        <taxon>Neoptera</taxon>
        <taxon>Endopterygota</taxon>
        <taxon>Lepidoptera</taxon>
        <taxon>Glossata</taxon>
        <taxon>Ditrysia</taxon>
        <taxon>Papilionoidea</taxon>
        <taxon>Papilionidae</taxon>
        <taxon>Parnassiinae</taxon>
        <taxon>Parnassini</taxon>
        <taxon>Parnassius</taxon>
        <taxon>Driopa</taxon>
    </lineage>
</organism>
<evidence type="ECO:0000313" key="1">
    <source>
        <dbReference type="EMBL" id="CAK1584661.1"/>
    </source>
</evidence>
<dbReference type="EMBL" id="CAVLGL010000068">
    <property type="protein sequence ID" value="CAK1584661.1"/>
    <property type="molecule type" value="Genomic_DNA"/>
</dbReference>
<dbReference type="PANTHER" id="PTHR16071:SF2">
    <property type="entry name" value="FIGNL1-INTERACTING REGULATOR OF RECOMBINATION AND MITOSIS"/>
    <property type="match status" value="1"/>
</dbReference>
<proteinExistence type="predicted"/>
<gene>
    <name evidence="1" type="ORF">PARMNEM_LOCUS5857</name>
</gene>
<evidence type="ECO:0000313" key="2">
    <source>
        <dbReference type="Proteomes" id="UP001314205"/>
    </source>
</evidence>
<dbReference type="AlphaFoldDB" id="A0AAV1KNN9"/>
<name>A0AAV1KNN9_9NEOP</name>
<sequence length="878" mass="101500">MNSSQSSDIFLENSINYDDNPTVVNDESYKHLLARTKKFLMTESIIKEATFSLEFSSSLEDSYNCITQCLDTIGVLLADAEIKMEILCIYMEDAISLLHMLSNFVKNITESIAMSCSNLKTFPTTIAHIILTVFTHCKDSESLYGTHLNKVEKQLKDLFRTCHELQLTYLMILEKHFIFDLTEKEQQNVLLEALDINLKIGEIVQALDVKTMAEQWKAYTTICEKYCNNLLDKNIYNKSSELLCAMIENNITSALEKDEQDKIVLRSLKVASFTIKILVKVTNIFSHGVTNNYEHVFQLLVYIYSCDGSILEGRLNKTQQFISQVNMLLLGPTGTLLSQLLTNERFVSCLSQRDLKKIEEDKQPGYIFLLISAIKFILQFTQDQFSAVAKCEIIGCVFSIVPYSHVWFNLGLKIRNKEEETFELEEYLLTHMLALCMTLSSEELSVVEHHMFEAVLGNQCCSALFSSSLWVLLASVGSRQYTMATVSLLCKMYQKLEANASFHNYPQKIHLGHTINRLFEILPNEDRVLFMEQFNIYDKRCYSLWSVLNIKTLPANERIAVEETVLQKLLLNFNKLDIANIDSEKDMEELIKIMKLSSTCSIMELNSAVEKNLVKAWIKVCPKNLLPLPTNIGPETRCYFEYVEALNSLTTRVIDQFYYFENVVQVFRVITNLILIGNSEISLILISTFCKISLYLFVDDNDISIDYIINETFKYLLLETMPIIKHYTFSELVKYRHLKNFDTFVLKIIIKYPDLQEEWHHMLNTNNINLIERKKQSMLYNDCSFIHKCVENKIELETSIKETKTQTNFELDIDTLFDGESDSEEPPSKKAKLDSSEMEAIVKRLEYDSLLLSRIEDISNECRKRIKVVYERLGNTIL</sequence>
<keyword evidence="2" id="KW-1185">Reference proteome</keyword>
<comment type="caution">
    <text evidence="1">The sequence shown here is derived from an EMBL/GenBank/DDBJ whole genome shotgun (WGS) entry which is preliminary data.</text>
</comment>
<accession>A0AAV1KNN9</accession>
<reference evidence="1 2" key="1">
    <citation type="submission" date="2023-11" db="EMBL/GenBank/DDBJ databases">
        <authorList>
            <person name="Hedman E."/>
            <person name="Englund M."/>
            <person name="Stromberg M."/>
            <person name="Nyberg Akerstrom W."/>
            <person name="Nylinder S."/>
            <person name="Jareborg N."/>
            <person name="Kallberg Y."/>
            <person name="Kronander E."/>
        </authorList>
    </citation>
    <scope>NUCLEOTIDE SEQUENCE [LARGE SCALE GENOMIC DNA]</scope>
</reference>
<dbReference type="InterPro" id="IPR027902">
    <property type="entry name" value="DUF4487"/>
</dbReference>